<dbReference type="AlphaFoldDB" id="A0AA95KM47"/>
<accession>A0AA95KM47</accession>
<reference evidence="1" key="2">
    <citation type="submission" date="2023-04" db="EMBL/GenBank/DDBJ databases">
        <authorList>
            <person name="Beletskiy A.V."/>
            <person name="Mardanov A.V."/>
            <person name="Ravin N.V."/>
        </authorList>
    </citation>
    <scope>NUCLEOTIDE SEQUENCE</scope>
    <source>
        <strain evidence="1">GKL-01</strain>
    </source>
</reference>
<protein>
    <submittedName>
        <fullName evidence="1">Ig-like domain-containing protein</fullName>
    </submittedName>
</protein>
<dbReference type="Gene3D" id="2.60.40.10">
    <property type="entry name" value="Immunoglobulins"/>
    <property type="match status" value="1"/>
</dbReference>
<name>A0AA95KM47_9GAMM</name>
<sequence length="829" mass="91594">MPFCYAADNTGLIHLSSDANETLINGKTLDLTADLSSSITPTKITIKSGYQRFEFISPNGQNFTNKAYLNAQRTDYKTPYQADMFISYDYRTCSKIVGEFYIYELDTQTIPAQLALDFKQRCADKTEWLYGQIRINSDLSYPSTLPTPIITTDKMFYKEGETLKLDLSKSFCNQGTINQYKLEQLTGSHLLMTNDLQQTIQLPKNLRLGGEDISFKLTITDTQGFSNNTIHSIHVQSKSDPENYLIIPLTEGEVISQAVDWQLNADNSLFSLDNLYGNNRYIRTKITHTNKWYLNFTSADDNKLQVGNYQKVAINADITTKTAGLNISTSNKFCSQTYGNFEIKSIKYENNKPVSLRAAFEQYCDSPTAVPLKGELAINALPLQVPSANAGTDIQIYEGQVINLDGSNSFDSDGTINSYNWSSTDSTLAIQNANKSRANLTAPLLKDRENSRTFTVDLLVVDNEGYQAKDSVNVTVLSANKAPLAQADNVIADKNQTIELKPLDNDSDTDGSLNLDSITILEPPKKGTVIIQTNGLLIYTPSLTSYPLQDSFSYTVKDNDGAVSNPVLVNILLKDPLQRALPIKVLLQGAFDNTTGLMTDKLRSKNLIPLLQPYKILGYNQNIQTNSTVLAIKDSNAPVDWVLVEFYSADSHQLVMQQAALLQRDGDIANANDNSVPLLINNLNKGSYFIKIKHRNHLAIETQQAVPVNDDGKLLDFTAANLATHASNDRFIGDNQTLLMWAGDIDHSNTIIGTGPSNDVLNILSDIVSNKNNSLSLTNFIVGGYLDTDLNLDGSTIFAGTNNDVNLLLGNILLHPANQQTAANFIINN</sequence>
<dbReference type="InterPro" id="IPR013783">
    <property type="entry name" value="Ig-like_fold"/>
</dbReference>
<dbReference type="KEGG" id="tdu:QJT80_07455"/>
<dbReference type="SUPFAM" id="SSF49299">
    <property type="entry name" value="PKD domain"/>
    <property type="match status" value="1"/>
</dbReference>
<proteinExistence type="predicted"/>
<dbReference type="Pfam" id="PF17963">
    <property type="entry name" value="Big_9"/>
    <property type="match status" value="1"/>
</dbReference>
<dbReference type="Pfam" id="PF22352">
    <property type="entry name" value="K319L-like_PKD"/>
    <property type="match status" value="1"/>
</dbReference>
<dbReference type="InterPro" id="IPR035986">
    <property type="entry name" value="PKD_dom_sf"/>
</dbReference>
<dbReference type="EMBL" id="CP124755">
    <property type="protein sequence ID" value="WGZ92313.1"/>
    <property type="molecule type" value="Genomic_DNA"/>
</dbReference>
<organism evidence="1">
    <name type="scientific">Candidatus Thiocaldithrix dubininis</name>
    <dbReference type="NCBI Taxonomy" id="3080823"/>
    <lineage>
        <taxon>Bacteria</taxon>
        <taxon>Pseudomonadati</taxon>
        <taxon>Pseudomonadota</taxon>
        <taxon>Gammaproteobacteria</taxon>
        <taxon>Thiotrichales</taxon>
        <taxon>Thiotrichaceae</taxon>
        <taxon>Candidatus Thiocaldithrix</taxon>
    </lineage>
</organism>
<evidence type="ECO:0000313" key="1">
    <source>
        <dbReference type="EMBL" id="WGZ92313.1"/>
    </source>
</evidence>
<gene>
    <name evidence="1" type="ORF">QJT80_07455</name>
</gene>
<reference evidence="1" key="1">
    <citation type="journal article" date="2023" name="Int. J. Mol. Sci.">
        <title>Metagenomics Revealed a New Genus 'Candidatus Thiocaldithrix dubininis' gen. nov., sp. nov. and a New Species 'Candidatus Thiothrix putei' sp. nov. in the Family Thiotrichaceae, Some Members of Which Have Traits of Both Na+- and H+-Motive Energetics.</title>
        <authorList>
            <person name="Ravin N.V."/>
            <person name="Muntyan M.S."/>
            <person name="Smolyakov D.D."/>
            <person name="Rudenko T.S."/>
            <person name="Beletsky A.V."/>
            <person name="Mardanov A.V."/>
            <person name="Grabovich M.Y."/>
        </authorList>
    </citation>
    <scope>NUCLEOTIDE SEQUENCE</scope>
    <source>
        <strain evidence="1">GKL-01</strain>
    </source>
</reference>
<dbReference type="Proteomes" id="UP001300672">
    <property type="component" value="Chromosome"/>
</dbReference>